<dbReference type="RefSeq" id="XP_028880136.1">
    <property type="nucleotide sequence ID" value="XM_029028433.1"/>
</dbReference>
<feature type="transmembrane region" description="Helical" evidence="8">
    <location>
        <begin position="418"/>
        <end position="438"/>
    </location>
</feature>
<feature type="transmembrane region" description="Helical" evidence="8">
    <location>
        <begin position="347"/>
        <end position="370"/>
    </location>
</feature>
<keyword evidence="5 8" id="KW-1133">Transmembrane helix</keyword>
<keyword evidence="3" id="KW-0813">Transport</keyword>
<comment type="similarity">
    <text evidence="2">Belongs to the SLC29A/ENT transporter (TC 2.A.57) family.</text>
</comment>
<proteinExistence type="inferred from homology"/>
<dbReference type="GeneID" id="39988213"/>
<keyword evidence="4 8" id="KW-0812">Transmembrane</keyword>
<feature type="transmembrane region" description="Helical" evidence="8">
    <location>
        <begin position="168"/>
        <end position="188"/>
    </location>
</feature>
<dbReference type="SUPFAM" id="SSF103473">
    <property type="entry name" value="MFS general substrate transporter"/>
    <property type="match status" value="1"/>
</dbReference>
<evidence type="ECO:0000256" key="8">
    <source>
        <dbReference type="SAM" id="Phobius"/>
    </source>
</evidence>
<evidence type="ECO:0000256" key="7">
    <source>
        <dbReference type="SAM" id="MobiDB-lite"/>
    </source>
</evidence>
<evidence type="ECO:0000256" key="6">
    <source>
        <dbReference type="ARBA" id="ARBA00023136"/>
    </source>
</evidence>
<feature type="region of interest" description="Disordered" evidence="7">
    <location>
        <begin position="209"/>
        <end position="234"/>
    </location>
</feature>
<comment type="subcellular location">
    <subcellularLocation>
        <location evidence="1">Membrane</location>
        <topology evidence="1">Multi-pass membrane protein</topology>
    </subcellularLocation>
</comment>
<name>A0A1X0NPL0_9TRYP</name>
<evidence type="ECO:0000256" key="4">
    <source>
        <dbReference type="ARBA" id="ARBA00022692"/>
    </source>
</evidence>
<dbReference type="OrthoDB" id="10014563at2759"/>
<evidence type="ECO:0000313" key="10">
    <source>
        <dbReference type="Proteomes" id="UP000192257"/>
    </source>
</evidence>
<sequence length="439" mass="48213">MPINALTSAPSYMVDYYKYVTGNPEAEPNIPVFWANILTFYNVVSLVTQILCGPTVLTRAARSLSLTTRFILALSFMMVEVLVIVVMPEGKVSQTAAIVVFVLVTIVAGAGKSYLEATCYVLVGTMPPKFMSAVMFGCGFSGVVASVMQCIIKASMPDTYESVLTQSHIYFSLALVIMFLSLLMALSLRFNSYAQKHVAEFRVLKRKRDGDLEEEEKEAEGDDSRGAGNMEPIEDANEDKTKDVAYCDNDASTPPDNSATIPDQSNMTTSEQLLATSVMPVMKIIYPMQVSCFCIFFLSLFIFPSLVIPIDRTDKWFATIAILLYNCGDATGRFSTSFRRFWPSRRVVVIVSLLRFLFVPLIVLCIFKQIPGHAAPYVFMFFIGLTNYFGALSMVLGPITPGLVTDGQKVMAGQLMGISLLGGASFASLIAIVVVMFLP</sequence>
<dbReference type="GO" id="GO:0005886">
    <property type="term" value="C:plasma membrane"/>
    <property type="evidence" value="ECO:0007669"/>
    <property type="project" value="TreeGrafter"/>
</dbReference>
<evidence type="ECO:0000256" key="1">
    <source>
        <dbReference type="ARBA" id="ARBA00004141"/>
    </source>
</evidence>
<evidence type="ECO:0000256" key="3">
    <source>
        <dbReference type="ARBA" id="ARBA00022448"/>
    </source>
</evidence>
<dbReference type="VEuPathDB" id="TriTrypDB:TM35_000301100"/>
<dbReference type="Proteomes" id="UP000192257">
    <property type="component" value="Unassembled WGS sequence"/>
</dbReference>
<feature type="transmembrane region" description="Helical" evidence="8">
    <location>
        <begin position="376"/>
        <end position="397"/>
    </location>
</feature>
<dbReference type="GO" id="GO:0005337">
    <property type="term" value="F:nucleoside transmembrane transporter activity"/>
    <property type="evidence" value="ECO:0007669"/>
    <property type="project" value="InterPro"/>
</dbReference>
<dbReference type="AlphaFoldDB" id="A0A1X0NPL0"/>
<comment type="caution">
    <text evidence="9">The sequence shown here is derived from an EMBL/GenBank/DDBJ whole genome shotgun (WGS) entry which is preliminary data.</text>
</comment>
<dbReference type="InterPro" id="IPR002259">
    <property type="entry name" value="Eqnu_transpt"/>
</dbReference>
<gene>
    <name evidence="9" type="ORF">TM35_000301100</name>
</gene>
<dbReference type="PANTHER" id="PTHR10332">
    <property type="entry name" value="EQUILIBRATIVE NUCLEOSIDE TRANSPORTER"/>
    <property type="match status" value="1"/>
</dbReference>
<feature type="transmembrane region" description="Helical" evidence="8">
    <location>
        <begin position="290"/>
        <end position="310"/>
    </location>
</feature>
<dbReference type="PRINTS" id="PR01130">
    <property type="entry name" value="DERENTRNSPRT"/>
</dbReference>
<accession>A0A1X0NPL0</accession>
<keyword evidence="6 8" id="KW-0472">Membrane</keyword>
<keyword evidence="10" id="KW-1185">Reference proteome</keyword>
<evidence type="ECO:0000313" key="9">
    <source>
        <dbReference type="EMBL" id="ORC86070.1"/>
    </source>
</evidence>
<organism evidence="9 10">
    <name type="scientific">Trypanosoma theileri</name>
    <dbReference type="NCBI Taxonomy" id="67003"/>
    <lineage>
        <taxon>Eukaryota</taxon>
        <taxon>Discoba</taxon>
        <taxon>Euglenozoa</taxon>
        <taxon>Kinetoplastea</taxon>
        <taxon>Metakinetoplastina</taxon>
        <taxon>Trypanosomatida</taxon>
        <taxon>Trypanosomatidae</taxon>
        <taxon>Trypanosoma</taxon>
    </lineage>
</organism>
<evidence type="ECO:0000256" key="2">
    <source>
        <dbReference type="ARBA" id="ARBA00007965"/>
    </source>
</evidence>
<dbReference type="EMBL" id="NBCO01000030">
    <property type="protein sequence ID" value="ORC86070.1"/>
    <property type="molecule type" value="Genomic_DNA"/>
</dbReference>
<protein>
    <submittedName>
        <fullName evidence="9">Putative nucleobase transporter</fullName>
    </submittedName>
</protein>
<dbReference type="Pfam" id="PF01733">
    <property type="entry name" value="Nucleoside_tran"/>
    <property type="match status" value="1"/>
</dbReference>
<reference evidence="9 10" key="1">
    <citation type="submission" date="2017-03" db="EMBL/GenBank/DDBJ databases">
        <title>An alternative strategy for trypanosome survival in the mammalian bloodstream revealed through genome and transcriptome analysis of the ubiquitous bovine parasite Trypanosoma (Megatrypanum) theileri.</title>
        <authorList>
            <person name="Kelly S."/>
            <person name="Ivens A."/>
            <person name="Mott A."/>
            <person name="O'Neill E."/>
            <person name="Emms D."/>
            <person name="Macleod O."/>
            <person name="Voorheis P."/>
            <person name="Matthews J."/>
            <person name="Matthews K."/>
            <person name="Carrington M."/>
        </authorList>
    </citation>
    <scope>NUCLEOTIDE SEQUENCE [LARGE SCALE GENOMIC DNA]</scope>
    <source>
        <strain evidence="9">Edinburgh</strain>
    </source>
</reference>
<dbReference type="PANTHER" id="PTHR10332:SF10">
    <property type="entry name" value="EQUILIBRATIVE NUCLEOSIDE TRANSPORTER 4"/>
    <property type="match status" value="1"/>
</dbReference>
<feature type="transmembrane region" description="Helical" evidence="8">
    <location>
        <begin position="93"/>
        <end position="111"/>
    </location>
</feature>
<feature type="transmembrane region" description="Helical" evidence="8">
    <location>
        <begin position="33"/>
        <end position="57"/>
    </location>
</feature>
<dbReference type="InterPro" id="IPR036259">
    <property type="entry name" value="MFS_trans_sf"/>
</dbReference>
<feature type="compositionally biased region" description="Acidic residues" evidence="7">
    <location>
        <begin position="211"/>
        <end position="221"/>
    </location>
</feature>
<feature type="transmembrane region" description="Helical" evidence="8">
    <location>
        <begin position="132"/>
        <end position="156"/>
    </location>
</feature>
<evidence type="ECO:0000256" key="5">
    <source>
        <dbReference type="ARBA" id="ARBA00022989"/>
    </source>
</evidence>
<feature type="transmembrane region" description="Helical" evidence="8">
    <location>
        <begin position="69"/>
        <end position="87"/>
    </location>
</feature>